<dbReference type="PROSITE" id="PS51318">
    <property type="entry name" value="TAT"/>
    <property type="match status" value="1"/>
</dbReference>
<dbReference type="InterPro" id="IPR006311">
    <property type="entry name" value="TAT_signal"/>
</dbReference>
<dbReference type="EMBL" id="CP054929">
    <property type="protein sequence ID" value="QKW52974.1"/>
    <property type="molecule type" value="Genomic_DNA"/>
</dbReference>
<evidence type="ECO:0008006" key="4">
    <source>
        <dbReference type="Google" id="ProtNLM"/>
    </source>
</evidence>
<sequence>MNARRKFLSVGAATVAALGATLVTAPDASARSMRGCDFPRVCFYKTQADYDAHRPTAAYKDVTSGFQKLGSRARGSVKAVNTRNDDGAIVTFANKPGTVCVQADSWWHFGSDVVTHIRIVDSPTC</sequence>
<reference evidence="2 3" key="1">
    <citation type="submission" date="2020-06" db="EMBL/GenBank/DDBJ databases">
        <title>Genome mining for natural products.</title>
        <authorList>
            <person name="Zhang B."/>
            <person name="Shi J."/>
            <person name="Ge H."/>
        </authorList>
    </citation>
    <scope>NUCLEOTIDE SEQUENCE [LARGE SCALE GENOMIC DNA]</scope>
    <source>
        <strain evidence="2 3">NA00687</strain>
    </source>
</reference>
<organism evidence="2 3">
    <name type="scientific">Streptomyces buecherae</name>
    <dbReference type="NCBI Taxonomy" id="2763006"/>
    <lineage>
        <taxon>Bacteria</taxon>
        <taxon>Bacillati</taxon>
        <taxon>Actinomycetota</taxon>
        <taxon>Actinomycetes</taxon>
        <taxon>Kitasatosporales</taxon>
        <taxon>Streptomycetaceae</taxon>
        <taxon>Streptomyces</taxon>
    </lineage>
</organism>
<keyword evidence="1" id="KW-0732">Signal</keyword>
<evidence type="ECO:0000313" key="2">
    <source>
        <dbReference type="EMBL" id="QKW52974.1"/>
    </source>
</evidence>
<name>A0A7H8NEU7_9ACTN</name>
<keyword evidence="3" id="KW-1185">Reference proteome</keyword>
<dbReference type="Proteomes" id="UP000509303">
    <property type="component" value="Chromosome"/>
</dbReference>
<accession>A0A7H8NEU7</accession>
<evidence type="ECO:0000256" key="1">
    <source>
        <dbReference type="SAM" id="SignalP"/>
    </source>
</evidence>
<evidence type="ECO:0000313" key="3">
    <source>
        <dbReference type="Proteomes" id="UP000509303"/>
    </source>
</evidence>
<proteinExistence type="predicted"/>
<feature type="chain" id="PRO_5039489042" description="Peptidase inhibitor family I36 protein" evidence="1">
    <location>
        <begin position="26"/>
        <end position="125"/>
    </location>
</feature>
<dbReference type="AlphaFoldDB" id="A0A7H8NEU7"/>
<gene>
    <name evidence="2" type="ORF">HUT08_29360</name>
</gene>
<protein>
    <recommendedName>
        <fullName evidence="4">Peptidase inhibitor family I36 protein</fullName>
    </recommendedName>
</protein>
<feature type="signal peptide" evidence="1">
    <location>
        <begin position="1"/>
        <end position="25"/>
    </location>
</feature>
<dbReference type="RefSeq" id="WP_176164684.1">
    <property type="nucleotide sequence ID" value="NZ_CP054929.1"/>
</dbReference>